<evidence type="ECO:0000256" key="5">
    <source>
        <dbReference type="ARBA" id="ARBA00022989"/>
    </source>
</evidence>
<proteinExistence type="inferred from homology"/>
<dbReference type="CDD" id="cd06261">
    <property type="entry name" value="TM_PBP2"/>
    <property type="match status" value="1"/>
</dbReference>
<feature type="transmembrane region" description="Helical" evidence="7">
    <location>
        <begin position="270"/>
        <end position="291"/>
    </location>
</feature>
<keyword evidence="5 7" id="KW-1133">Transmembrane helix</keyword>
<gene>
    <name evidence="10" type="ORF">Q8A49_13530</name>
</gene>
<dbReference type="InterPro" id="IPR035906">
    <property type="entry name" value="MetI-like_sf"/>
</dbReference>
<accession>A0ABU7KQG9</accession>
<sequence length="305" mass="32038">MSALHRGTGDAARPPGATTRRQRTPGGSPRRRPRTTRKARGDAVSLVVGVFVLAVLLFPLYWMVNTALQPGASAAGLPWFPRSLDLGNFQRAWESQAGNLLTSVLVALGSVAVCLTVAAPAAYALARFRLRGADTIVFATLITQMVPGIVVANALYNAYVGLGLVNSYLGLILADASLGLPFSIVLLRAFMVSIPEEVIEAGMIDGGGRLRVLVSIVLPMSRNALITAGLFTFLFAWSDFLFALTLNTTDAVKPVTLGIYEYIGAHVGDWGAVMAAAVLSSVPAAVLLVVAQRYVAAGISSGALK</sequence>
<keyword evidence="3" id="KW-1003">Cell membrane</keyword>
<keyword evidence="6 7" id="KW-0472">Membrane</keyword>
<feature type="transmembrane region" description="Helical" evidence="7">
    <location>
        <begin position="212"/>
        <end position="237"/>
    </location>
</feature>
<dbReference type="SUPFAM" id="SSF161098">
    <property type="entry name" value="MetI-like"/>
    <property type="match status" value="1"/>
</dbReference>
<feature type="domain" description="ABC transmembrane type-1" evidence="9">
    <location>
        <begin position="100"/>
        <end position="291"/>
    </location>
</feature>
<evidence type="ECO:0000313" key="11">
    <source>
        <dbReference type="Proteomes" id="UP001348641"/>
    </source>
</evidence>
<reference evidence="10 11" key="1">
    <citation type="submission" date="2023-07" db="EMBL/GenBank/DDBJ databases">
        <authorList>
            <person name="Girao M."/>
            <person name="Carvalho M.F."/>
        </authorList>
    </citation>
    <scope>NUCLEOTIDE SEQUENCE [LARGE SCALE GENOMIC DNA]</scope>
    <source>
        <strain evidence="10 11">66/93</strain>
    </source>
</reference>
<evidence type="ECO:0000256" key="7">
    <source>
        <dbReference type="RuleBase" id="RU363032"/>
    </source>
</evidence>
<dbReference type="InterPro" id="IPR000515">
    <property type="entry name" value="MetI-like"/>
</dbReference>
<feature type="compositionally biased region" description="Basic residues" evidence="8">
    <location>
        <begin position="29"/>
        <end position="38"/>
    </location>
</feature>
<feature type="transmembrane region" description="Helical" evidence="7">
    <location>
        <begin position="136"/>
        <end position="156"/>
    </location>
</feature>
<feature type="region of interest" description="Disordered" evidence="8">
    <location>
        <begin position="1"/>
        <end position="38"/>
    </location>
</feature>
<dbReference type="EMBL" id="JAUUCC010000030">
    <property type="protein sequence ID" value="MEE2051514.1"/>
    <property type="molecule type" value="Genomic_DNA"/>
</dbReference>
<evidence type="ECO:0000256" key="3">
    <source>
        <dbReference type="ARBA" id="ARBA00022475"/>
    </source>
</evidence>
<feature type="transmembrane region" description="Helical" evidence="7">
    <location>
        <begin position="100"/>
        <end position="124"/>
    </location>
</feature>
<organism evidence="10 11">
    <name type="scientific">Nocardiopsis tropica</name>
    <dbReference type="NCBI Taxonomy" id="109330"/>
    <lineage>
        <taxon>Bacteria</taxon>
        <taxon>Bacillati</taxon>
        <taxon>Actinomycetota</taxon>
        <taxon>Actinomycetes</taxon>
        <taxon>Streptosporangiales</taxon>
        <taxon>Nocardiopsidaceae</taxon>
        <taxon>Nocardiopsis</taxon>
    </lineage>
</organism>
<protein>
    <submittedName>
        <fullName evidence="10">Carbohydrate ABC transporter permease</fullName>
    </submittedName>
</protein>
<evidence type="ECO:0000256" key="6">
    <source>
        <dbReference type="ARBA" id="ARBA00023136"/>
    </source>
</evidence>
<comment type="caution">
    <text evidence="10">The sequence shown here is derived from an EMBL/GenBank/DDBJ whole genome shotgun (WGS) entry which is preliminary data.</text>
</comment>
<evidence type="ECO:0000256" key="1">
    <source>
        <dbReference type="ARBA" id="ARBA00004651"/>
    </source>
</evidence>
<dbReference type="Pfam" id="PF00528">
    <property type="entry name" value="BPD_transp_1"/>
    <property type="match status" value="1"/>
</dbReference>
<comment type="subcellular location">
    <subcellularLocation>
        <location evidence="1 7">Cell membrane</location>
        <topology evidence="1 7">Multi-pass membrane protein</topology>
    </subcellularLocation>
</comment>
<evidence type="ECO:0000256" key="4">
    <source>
        <dbReference type="ARBA" id="ARBA00022692"/>
    </source>
</evidence>
<dbReference type="PROSITE" id="PS50928">
    <property type="entry name" value="ABC_TM1"/>
    <property type="match status" value="1"/>
</dbReference>
<evidence type="ECO:0000259" key="9">
    <source>
        <dbReference type="PROSITE" id="PS50928"/>
    </source>
</evidence>
<comment type="similarity">
    <text evidence="7">Belongs to the binding-protein-dependent transport system permease family.</text>
</comment>
<dbReference type="Gene3D" id="1.10.3720.10">
    <property type="entry name" value="MetI-like"/>
    <property type="match status" value="1"/>
</dbReference>
<evidence type="ECO:0000256" key="8">
    <source>
        <dbReference type="SAM" id="MobiDB-lite"/>
    </source>
</evidence>
<evidence type="ECO:0000256" key="2">
    <source>
        <dbReference type="ARBA" id="ARBA00022448"/>
    </source>
</evidence>
<name>A0ABU7KQG9_9ACTN</name>
<evidence type="ECO:0000313" key="10">
    <source>
        <dbReference type="EMBL" id="MEE2051514.1"/>
    </source>
</evidence>
<keyword evidence="2 7" id="KW-0813">Transport</keyword>
<dbReference type="InterPro" id="IPR050901">
    <property type="entry name" value="BP-dep_ABC_trans_perm"/>
</dbReference>
<dbReference type="RefSeq" id="WP_330158633.1">
    <property type="nucleotide sequence ID" value="NZ_BAAAJA010000009.1"/>
</dbReference>
<feature type="transmembrane region" description="Helical" evidence="7">
    <location>
        <begin position="168"/>
        <end position="191"/>
    </location>
</feature>
<dbReference type="PANTHER" id="PTHR32243:SF18">
    <property type="entry name" value="INNER MEMBRANE ABC TRANSPORTER PERMEASE PROTEIN YCJP"/>
    <property type="match status" value="1"/>
</dbReference>
<dbReference type="PANTHER" id="PTHR32243">
    <property type="entry name" value="MALTOSE TRANSPORT SYSTEM PERMEASE-RELATED"/>
    <property type="match status" value="1"/>
</dbReference>
<feature type="transmembrane region" description="Helical" evidence="7">
    <location>
        <begin position="43"/>
        <end position="64"/>
    </location>
</feature>
<keyword evidence="4 7" id="KW-0812">Transmembrane</keyword>
<dbReference type="Proteomes" id="UP001348641">
    <property type="component" value="Unassembled WGS sequence"/>
</dbReference>